<evidence type="ECO:0000256" key="3">
    <source>
        <dbReference type="ARBA" id="ARBA00023004"/>
    </source>
</evidence>
<feature type="domain" description="4Fe-4S ferredoxin-type" evidence="5">
    <location>
        <begin position="50"/>
        <end position="81"/>
    </location>
</feature>
<dbReference type="CDD" id="cd10551">
    <property type="entry name" value="PsrB"/>
    <property type="match status" value="1"/>
</dbReference>
<dbReference type="SUPFAM" id="SSF54862">
    <property type="entry name" value="4Fe-4S ferredoxins"/>
    <property type="match status" value="1"/>
</dbReference>
<evidence type="ECO:0000256" key="1">
    <source>
        <dbReference type="ARBA" id="ARBA00022485"/>
    </source>
</evidence>
<dbReference type="GO" id="GO:0046872">
    <property type="term" value="F:metal ion binding"/>
    <property type="evidence" value="ECO:0007669"/>
    <property type="project" value="UniProtKB-KW"/>
</dbReference>
<evidence type="ECO:0000256" key="2">
    <source>
        <dbReference type="ARBA" id="ARBA00022723"/>
    </source>
</evidence>
<accession>A0A6L7IVR5</accession>
<feature type="domain" description="4Fe-4S ferredoxin-type" evidence="5">
    <location>
        <begin position="4"/>
        <end position="34"/>
    </location>
</feature>
<name>A0A6L7IVR5_9ACTN</name>
<evidence type="ECO:0000313" key="6">
    <source>
        <dbReference type="EMBL" id="QOS68958.1"/>
    </source>
</evidence>
<dbReference type="PANTHER" id="PTHR43177">
    <property type="entry name" value="PROTEIN NRFC"/>
    <property type="match status" value="1"/>
</dbReference>
<proteinExistence type="predicted"/>
<gene>
    <name evidence="6" type="ORF">GS424_003645</name>
</gene>
<keyword evidence="2" id="KW-0479">Metal-binding</keyword>
<dbReference type="InterPro" id="IPR017896">
    <property type="entry name" value="4Fe4S_Fe-S-bd"/>
</dbReference>
<dbReference type="Proteomes" id="UP000478463">
    <property type="component" value="Chromosome"/>
</dbReference>
<dbReference type="EMBL" id="CP063310">
    <property type="protein sequence ID" value="QOS68958.1"/>
    <property type="molecule type" value="Genomic_DNA"/>
</dbReference>
<dbReference type="RefSeq" id="WP_160943456.1">
    <property type="nucleotide sequence ID" value="NZ_CP063310.1"/>
</dbReference>
<keyword evidence="1" id="KW-0004">4Fe-4S</keyword>
<feature type="domain" description="4Fe-4S ferredoxin-type" evidence="5">
    <location>
        <begin position="82"/>
        <end position="111"/>
    </location>
</feature>
<organism evidence="6 7">
    <name type="scientific">Eggerthella guodeyinii</name>
    <dbReference type="NCBI Taxonomy" id="2690837"/>
    <lineage>
        <taxon>Bacteria</taxon>
        <taxon>Bacillati</taxon>
        <taxon>Actinomycetota</taxon>
        <taxon>Coriobacteriia</taxon>
        <taxon>Eggerthellales</taxon>
        <taxon>Eggerthellaceae</taxon>
        <taxon>Eggerthella</taxon>
    </lineage>
</organism>
<reference evidence="6 7" key="1">
    <citation type="submission" date="2020-10" db="EMBL/GenBank/DDBJ databases">
        <title>Eggerthella sp. nov., isolated from human feces.</title>
        <authorList>
            <person name="Yajun G."/>
        </authorList>
    </citation>
    <scope>NUCLEOTIDE SEQUENCE [LARGE SCALE GENOMIC DNA]</scope>
    <source>
        <strain evidence="6 7">HF-1101</strain>
    </source>
</reference>
<dbReference type="InterPro" id="IPR050954">
    <property type="entry name" value="ET_IronSulfur_Cluster-Binding"/>
</dbReference>
<protein>
    <submittedName>
        <fullName evidence="6">4Fe-4S dicluster domain-containing protein</fullName>
    </submittedName>
</protein>
<dbReference type="PROSITE" id="PS51379">
    <property type="entry name" value="4FE4S_FER_2"/>
    <property type="match status" value="3"/>
</dbReference>
<sequence>MAQYAIVVDLDRCIGCHGCEVACKNENNIALGEYWNKVVDRGPFGEYPDLEMYFLPTMCQQCQDAPCANVCPTGASYRDADGMVLVDKEKCIGCKYCMMACPYGVRSWNVAESVVEKCTLCAHLTKNGELPLCVRTCSAGARFFGDLDDPSSDAAKALAAADPASVHTLVDVGNRPATHYILSPQRAAWKEGERA</sequence>
<keyword evidence="4" id="KW-0411">Iron-sulfur</keyword>
<dbReference type="GO" id="GO:0051539">
    <property type="term" value="F:4 iron, 4 sulfur cluster binding"/>
    <property type="evidence" value="ECO:0007669"/>
    <property type="project" value="UniProtKB-KW"/>
</dbReference>
<dbReference type="AlphaFoldDB" id="A0A6L7IVR5"/>
<keyword evidence="3" id="KW-0408">Iron</keyword>
<evidence type="ECO:0000259" key="5">
    <source>
        <dbReference type="PROSITE" id="PS51379"/>
    </source>
</evidence>
<dbReference type="KEGG" id="egd:GS424_003645"/>
<dbReference type="Gene3D" id="3.30.70.20">
    <property type="match status" value="2"/>
</dbReference>
<evidence type="ECO:0000256" key="4">
    <source>
        <dbReference type="ARBA" id="ARBA00023014"/>
    </source>
</evidence>
<evidence type="ECO:0000313" key="7">
    <source>
        <dbReference type="Proteomes" id="UP000478463"/>
    </source>
</evidence>
<dbReference type="PROSITE" id="PS00198">
    <property type="entry name" value="4FE4S_FER_1"/>
    <property type="match status" value="1"/>
</dbReference>
<dbReference type="Pfam" id="PF12800">
    <property type="entry name" value="Fer4_4"/>
    <property type="match status" value="1"/>
</dbReference>
<dbReference type="Pfam" id="PF13247">
    <property type="entry name" value="Fer4_11"/>
    <property type="match status" value="1"/>
</dbReference>
<dbReference type="InterPro" id="IPR017900">
    <property type="entry name" value="4Fe4S_Fe_S_CS"/>
</dbReference>
<dbReference type="PANTHER" id="PTHR43177:SF3">
    <property type="entry name" value="PROTEIN NRFC HOMOLOG"/>
    <property type="match status" value="1"/>
</dbReference>